<dbReference type="EMBL" id="RCHT01000016">
    <property type="protein sequence ID" value="RLL10148.1"/>
    <property type="molecule type" value="Genomic_DNA"/>
</dbReference>
<evidence type="ECO:0000313" key="1">
    <source>
        <dbReference type="EMBL" id="RLL10148.1"/>
    </source>
</evidence>
<sequence length="200" mass="21622">MKLNLIASIPLRPVIERMLSASPHRLEPVYLPAARADRPAFLRERIARAEGFDALLLADGAELLDGEGLAAGAVPLVLPRVHNCVSLLLGGAPRYRGLFGLHGGELCWRAPLCAEELFFTPRAGCSALCYLADTTLGLPDESIEARAAARKNGWDYFAEEIDPALLARLLAGAWEGDDFVTVPAGGRVVPTYTQELFRAE</sequence>
<gene>
    <name evidence="1" type="ORF">D4A47_09265</name>
</gene>
<name>A0A498CZH5_9FIRM</name>
<dbReference type="AlphaFoldDB" id="A0A498CZH5"/>
<proteinExistence type="predicted"/>
<protein>
    <submittedName>
        <fullName evidence="1">Uncharacterized protein</fullName>
    </submittedName>
</protein>
<evidence type="ECO:0000313" key="2">
    <source>
        <dbReference type="Proteomes" id="UP000276301"/>
    </source>
</evidence>
<dbReference type="RefSeq" id="WP_121587073.1">
    <property type="nucleotide sequence ID" value="NZ_RCHT01000016.1"/>
</dbReference>
<comment type="caution">
    <text evidence="1">The sequence shown here is derived from an EMBL/GenBank/DDBJ whole genome shotgun (WGS) entry which is preliminary data.</text>
</comment>
<dbReference type="Proteomes" id="UP000276301">
    <property type="component" value="Unassembled WGS sequence"/>
</dbReference>
<accession>A0A498CZH5</accession>
<organism evidence="1 2">
    <name type="scientific">Anaerotruncus massiliensis</name>
    <name type="common">ex Liu et al. 2021</name>
    <dbReference type="NCBI Taxonomy" id="2321404"/>
    <lineage>
        <taxon>Bacteria</taxon>
        <taxon>Bacillati</taxon>
        <taxon>Bacillota</taxon>
        <taxon>Clostridia</taxon>
        <taxon>Eubacteriales</taxon>
        <taxon>Oscillospiraceae</taxon>
        <taxon>Anaerotruncus</taxon>
    </lineage>
</organism>
<reference evidence="1 2" key="1">
    <citation type="submission" date="2018-10" db="EMBL/GenBank/DDBJ databases">
        <title>Anaerotruncus faecis sp. nov., isolated from human feces.</title>
        <authorList>
            <person name="Wang Y.-J."/>
        </authorList>
    </citation>
    <scope>NUCLEOTIDE SEQUENCE [LARGE SCALE GENOMIC DNA]</scope>
    <source>
        <strain evidence="1 2">22A2-44</strain>
    </source>
</reference>
<keyword evidence="2" id="KW-1185">Reference proteome</keyword>